<keyword evidence="3" id="KW-0949">S-adenosyl-L-methionine</keyword>
<comment type="caution">
    <text evidence="6">The sequence shown here is derived from an EMBL/GenBank/DDBJ whole genome shotgun (WGS) entry which is preliminary data.</text>
</comment>
<evidence type="ECO:0000256" key="3">
    <source>
        <dbReference type="ARBA" id="ARBA00022691"/>
    </source>
</evidence>
<dbReference type="PANTHER" id="PTHR11006:SF4">
    <property type="entry name" value="PROTEIN ARGININE N-METHYLTRANSFERASE 7"/>
    <property type="match status" value="1"/>
</dbReference>
<keyword evidence="2 6" id="KW-0808">Transferase</keyword>
<feature type="domain" description="Protein arginine N-methyltransferase" evidence="5">
    <location>
        <begin position="95"/>
        <end position="217"/>
    </location>
</feature>
<protein>
    <submittedName>
        <fullName evidence="6">Arginine N-methyltransferase 2</fullName>
    </submittedName>
</protein>
<evidence type="ECO:0000259" key="5">
    <source>
        <dbReference type="Pfam" id="PF22528"/>
    </source>
</evidence>
<dbReference type="Proteomes" id="UP000283509">
    <property type="component" value="Unassembled WGS sequence"/>
</dbReference>
<dbReference type="STRING" id="6689.A0A3R7QCJ0"/>
<dbReference type="AlphaFoldDB" id="A0A3R7QCJ0"/>
<evidence type="ECO:0000256" key="4">
    <source>
        <dbReference type="SAM" id="MobiDB-lite"/>
    </source>
</evidence>
<dbReference type="InterPro" id="IPR055135">
    <property type="entry name" value="PRMT_dom"/>
</dbReference>
<accession>A0A3R7QCJ0</accession>
<dbReference type="Pfam" id="PF22528">
    <property type="entry name" value="PRMT_C"/>
    <property type="match status" value="1"/>
</dbReference>
<organism evidence="6 7">
    <name type="scientific">Penaeus vannamei</name>
    <name type="common">Whiteleg shrimp</name>
    <name type="synonym">Litopenaeus vannamei</name>
    <dbReference type="NCBI Taxonomy" id="6689"/>
    <lineage>
        <taxon>Eukaryota</taxon>
        <taxon>Metazoa</taxon>
        <taxon>Ecdysozoa</taxon>
        <taxon>Arthropoda</taxon>
        <taxon>Crustacea</taxon>
        <taxon>Multicrustacea</taxon>
        <taxon>Malacostraca</taxon>
        <taxon>Eumalacostraca</taxon>
        <taxon>Eucarida</taxon>
        <taxon>Decapoda</taxon>
        <taxon>Dendrobranchiata</taxon>
        <taxon>Penaeoidea</taxon>
        <taxon>Penaeidae</taxon>
        <taxon>Penaeus</taxon>
    </lineage>
</organism>
<feature type="region of interest" description="Disordered" evidence="4">
    <location>
        <begin position="231"/>
        <end position="268"/>
    </location>
</feature>
<dbReference type="SUPFAM" id="SSF53335">
    <property type="entry name" value="S-adenosyl-L-methionine-dependent methyltransferases"/>
    <property type="match status" value="2"/>
</dbReference>
<feature type="compositionally biased region" description="Basic and acidic residues" evidence="4">
    <location>
        <begin position="231"/>
        <end position="244"/>
    </location>
</feature>
<dbReference type="CDD" id="cd02440">
    <property type="entry name" value="AdoMet_MTases"/>
    <property type="match status" value="1"/>
</dbReference>
<dbReference type="PANTHER" id="PTHR11006">
    <property type="entry name" value="PROTEIN ARGININE N-METHYLTRANSFERASE"/>
    <property type="match status" value="1"/>
</dbReference>
<keyword evidence="7" id="KW-1185">Reference proteome</keyword>
<dbReference type="InterPro" id="IPR025799">
    <property type="entry name" value="Arg_MeTrfase"/>
</dbReference>
<evidence type="ECO:0000256" key="1">
    <source>
        <dbReference type="ARBA" id="ARBA00022603"/>
    </source>
</evidence>
<dbReference type="GO" id="GO:0035242">
    <property type="term" value="F:protein-arginine omega-N asymmetric methyltransferase activity"/>
    <property type="evidence" value="ECO:0007669"/>
    <property type="project" value="TreeGrafter"/>
</dbReference>
<feature type="region of interest" description="Disordered" evidence="4">
    <location>
        <begin position="1"/>
        <end position="29"/>
    </location>
</feature>
<dbReference type="GO" id="GO:0005634">
    <property type="term" value="C:nucleus"/>
    <property type="evidence" value="ECO:0007669"/>
    <property type="project" value="TreeGrafter"/>
</dbReference>
<keyword evidence="1 6" id="KW-0489">Methyltransferase</keyword>
<dbReference type="GO" id="GO:0042054">
    <property type="term" value="F:histone methyltransferase activity"/>
    <property type="evidence" value="ECO:0007669"/>
    <property type="project" value="TreeGrafter"/>
</dbReference>
<dbReference type="GO" id="GO:0032259">
    <property type="term" value="P:methylation"/>
    <property type="evidence" value="ECO:0007669"/>
    <property type="project" value="UniProtKB-KW"/>
</dbReference>
<dbReference type="Gene3D" id="3.40.50.150">
    <property type="entry name" value="Vaccinia Virus protein VP39"/>
    <property type="match status" value="1"/>
</dbReference>
<sequence length="352" mass="39312">MQDGDIADTSKASDLSEASMGTIDPSPLTEDSQEYFKSYEDVEIHRLMVSDKPRTTAYYDAITKNKHLFKDKIAMDVGAGTGILSLFMASAGAKKVYAVEASGMAEVIQKVAEDNGFDLLAEPTCIKKFNLRWVTEEEVKLFSETTFVGITKSGSYQGLCLWFECDFDGYWYSEEGENLGTLITLSTSPISTPTHWKQTVVVLGYGSAKTGQEIELSCQDGTLETSDVEVEKSSAEKSENHEPQQSDQIQTKNSIKDDSKEDKREVQDTVVSTTQLEFENLVEKDEVVGWKILFAQSDDNVRHYTMTVEMLDPEIEEHPVPCLCPMPRCVIIAKMIENDEMGEEDNDVIDCT</sequence>
<feature type="compositionally biased region" description="Basic and acidic residues" evidence="4">
    <location>
        <begin position="254"/>
        <end position="267"/>
    </location>
</feature>
<reference evidence="6 7" key="1">
    <citation type="submission" date="2018-04" db="EMBL/GenBank/DDBJ databases">
        <authorList>
            <person name="Zhang X."/>
            <person name="Yuan J."/>
            <person name="Li F."/>
            <person name="Xiang J."/>
        </authorList>
    </citation>
    <scope>NUCLEOTIDE SEQUENCE [LARGE SCALE GENOMIC DNA]</scope>
    <source>
        <tissue evidence="6">Muscle</tissue>
    </source>
</reference>
<evidence type="ECO:0000313" key="7">
    <source>
        <dbReference type="Proteomes" id="UP000283509"/>
    </source>
</evidence>
<proteinExistence type="predicted"/>
<dbReference type="GO" id="GO:0035241">
    <property type="term" value="F:protein-arginine omega-N monomethyltransferase activity"/>
    <property type="evidence" value="ECO:0007669"/>
    <property type="project" value="TreeGrafter"/>
</dbReference>
<evidence type="ECO:0000256" key="2">
    <source>
        <dbReference type="ARBA" id="ARBA00022679"/>
    </source>
</evidence>
<dbReference type="OrthoDB" id="7848332at2759"/>
<reference evidence="6 7" key="2">
    <citation type="submission" date="2019-01" db="EMBL/GenBank/DDBJ databases">
        <title>The decoding of complex shrimp genome reveals the adaptation for benthos swimmer, frequently molting mechanism and breeding impact on genome.</title>
        <authorList>
            <person name="Sun Y."/>
            <person name="Gao Y."/>
            <person name="Yu Y."/>
        </authorList>
    </citation>
    <scope>NUCLEOTIDE SEQUENCE [LARGE SCALE GENOMIC DNA]</scope>
    <source>
        <tissue evidence="6">Muscle</tissue>
    </source>
</reference>
<dbReference type="InterPro" id="IPR029063">
    <property type="entry name" value="SAM-dependent_MTases_sf"/>
</dbReference>
<name>A0A3R7QCJ0_PENVA</name>
<dbReference type="EMBL" id="QCYY01003452">
    <property type="protein sequence ID" value="ROT63310.1"/>
    <property type="molecule type" value="Genomic_DNA"/>
</dbReference>
<evidence type="ECO:0000313" key="6">
    <source>
        <dbReference type="EMBL" id="ROT63310.1"/>
    </source>
</evidence>
<gene>
    <name evidence="6" type="ORF">C7M84_018819</name>
</gene>